<proteinExistence type="predicted"/>
<keyword evidence="2" id="KW-0472">Membrane</keyword>
<keyword evidence="2" id="KW-0812">Transmembrane</keyword>
<evidence type="ECO:0000256" key="2">
    <source>
        <dbReference type="SAM" id="Phobius"/>
    </source>
</evidence>
<name>A0A1F6MHG9_9BACT</name>
<dbReference type="Proteomes" id="UP000177457">
    <property type="component" value="Unassembled WGS sequence"/>
</dbReference>
<evidence type="ECO:0000313" key="3">
    <source>
        <dbReference type="EMBL" id="OGH71107.1"/>
    </source>
</evidence>
<gene>
    <name evidence="3" type="ORF">A3C90_01370</name>
</gene>
<evidence type="ECO:0000256" key="1">
    <source>
        <dbReference type="SAM" id="MobiDB-lite"/>
    </source>
</evidence>
<dbReference type="STRING" id="1798683.A3C90_01370"/>
<accession>A0A1F6MHG9</accession>
<dbReference type="EMBL" id="MFQE01000035">
    <property type="protein sequence ID" value="OGH71107.1"/>
    <property type="molecule type" value="Genomic_DNA"/>
</dbReference>
<protein>
    <submittedName>
        <fullName evidence="3">Uncharacterized protein</fullName>
    </submittedName>
</protein>
<organism evidence="3 4">
    <name type="scientific">Candidatus Magasanikbacteria bacterium RIFCSPHIGHO2_02_FULL_51_14</name>
    <dbReference type="NCBI Taxonomy" id="1798683"/>
    <lineage>
        <taxon>Bacteria</taxon>
        <taxon>Candidatus Magasanikiibacteriota</taxon>
    </lineage>
</organism>
<reference evidence="3 4" key="1">
    <citation type="journal article" date="2016" name="Nat. Commun.">
        <title>Thousands of microbial genomes shed light on interconnected biogeochemical processes in an aquifer system.</title>
        <authorList>
            <person name="Anantharaman K."/>
            <person name="Brown C.T."/>
            <person name="Hug L.A."/>
            <person name="Sharon I."/>
            <person name="Castelle C.J."/>
            <person name="Probst A.J."/>
            <person name="Thomas B.C."/>
            <person name="Singh A."/>
            <person name="Wilkins M.J."/>
            <person name="Karaoz U."/>
            <person name="Brodie E.L."/>
            <person name="Williams K.H."/>
            <person name="Hubbard S.S."/>
            <person name="Banfield J.F."/>
        </authorList>
    </citation>
    <scope>NUCLEOTIDE SEQUENCE [LARGE SCALE GENOMIC DNA]</scope>
</reference>
<comment type="caution">
    <text evidence="3">The sequence shown here is derived from an EMBL/GenBank/DDBJ whole genome shotgun (WGS) entry which is preliminary data.</text>
</comment>
<evidence type="ECO:0000313" key="4">
    <source>
        <dbReference type="Proteomes" id="UP000177457"/>
    </source>
</evidence>
<sequence>MPLLLNKNTSHNALSARFRALRAISAGVLLAAVLVVIAIGAFVYRAYNEAVAAKEAILMLESSAKDIGVNADTLERVRHAWQEKQNAPPPSIVRDPFSSATSTAP</sequence>
<feature type="region of interest" description="Disordered" evidence="1">
    <location>
        <begin position="81"/>
        <end position="105"/>
    </location>
</feature>
<dbReference type="AlphaFoldDB" id="A0A1F6MHG9"/>
<feature type="transmembrane region" description="Helical" evidence="2">
    <location>
        <begin position="20"/>
        <end position="44"/>
    </location>
</feature>
<keyword evidence="2" id="KW-1133">Transmembrane helix</keyword>